<reference evidence="1" key="1">
    <citation type="submission" date="2018-05" db="EMBL/GenBank/DDBJ databases">
        <authorList>
            <person name="Lanie J.A."/>
            <person name="Ng W.-L."/>
            <person name="Kazmierczak K.M."/>
            <person name="Andrzejewski T.M."/>
            <person name="Davidsen T.M."/>
            <person name="Wayne K.J."/>
            <person name="Tettelin H."/>
            <person name="Glass J.I."/>
            <person name="Rusch D."/>
            <person name="Podicherti R."/>
            <person name="Tsui H.-C.T."/>
            <person name="Winkler M.E."/>
        </authorList>
    </citation>
    <scope>NUCLEOTIDE SEQUENCE</scope>
</reference>
<name>A0A382IWU5_9ZZZZ</name>
<proteinExistence type="predicted"/>
<sequence>MPKLIFLPHEVICPDGAEINSEPGVSVLNAALANN</sequence>
<feature type="non-terminal residue" evidence="1">
    <location>
        <position position="35"/>
    </location>
</feature>
<evidence type="ECO:0000313" key="1">
    <source>
        <dbReference type="EMBL" id="SVC04008.1"/>
    </source>
</evidence>
<gene>
    <name evidence="1" type="ORF">METZ01_LOCUS256862</name>
</gene>
<accession>A0A382IWU5</accession>
<dbReference type="AlphaFoldDB" id="A0A382IWU5"/>
<dbReference type="EMBL" id="UINC01070114">
    <property type="protein sequence ID" value="SVC04008.1"/>
    <property type="molecule type" value="Genomic_DNA"/>
</dbReference>
<organism evidence="1">
    <name type="scientific">marine metagenome</name>
    <dbReference type="NCBI Taxonomy" id="408172"/>
    <lineage>
        <taxon>unclassified sequences</taxon>
        <taxon>metagenomes</taxon>
        <taxon>ecological metagenomes</taxon>
    </lineage>
</organism>
<protein>
    <submittedName>
        <fullName evidence="1">Uncharacterized protein</fullName>
    </submittedName>
</protein>